<name>A0A8T0PT58_PANVG</name>
<proteinExistence type="predicted"/>
<sequence>MDMKPIITSLGRSPLSDAPHRNPGVVICGQGPGRHPTNGTSYRDLGTMISEQGSGRQLSGALHLRPGIVINEQGSSHFPRRVRRVRKLAEPTRIHIDSWNVGSLTGKLRELVDVAIRRCVNILYVQKTKWKGQNVKEVEGTGFKLWYMGETSGRNGVGILIDRSLKDGVVDVRRRGDRIILVRIVVGDLAVNVISAYAPHVGLSESTKKQFWENLDSMVSTVPVSKKLLIGGDLNGHVGATNVGFEQVHGGFGYGSRSQEGDD</sequence>
<gene>
    <name evidence="2" type="ORF">PVAP13_8KG245252</name>
</gene>
<evidence type="ECO:0000313" key="3">
    <source>
        <dbReference type="Proteomes" id="UP000823388"/>
    </source>
</evidence>
<dbReference type="PANTHER" id="PTHR23227:SF67">
    <property type="entry name" value="CRANIOFACIAL DEVELOPMENT PROTEIN 2-LIKE"/>
    <property type="match status" value="1"/>
</dbReference>
<feature type="non-terminal residue" evidence="2">
    <location>
        <position position="263"/>
    </location>
</feature>
<comment type="caution">
    <text evidence="2">The sequence shown here is derived from an EMBL/GenBank/DDBJ whole genome shotgun (WGS) entry which is preliminary data.</text>
</comment>
<feature type="region of interest" description="Disordered" evidence="1">
    <location>
        <begin position="1"/>
        <end position="21"/>
    </location>
</feature>
<reference evidence="2" key="1">
    <citation type="submission" date="2020-05" db="EMBL/GenBank/DDBJ databases">
        <title>WGS assembly of Panicum virgatum.</title>
        <authorList>
            <person name="Lovell J.T."/>
            <person name="Jenkins J."/>
            <person name="Shu S."/>
            <person name="Juenger T.E."/>
            <person name="Schmutz J."/>
        </authorList>
    </citation>
    <scope>NUCLEOTIDE SEQUENCE</scope>
    <source>
        <strain evidence="2">AP13</strain>
    </source>
</reference>
<keyword evidence="3" id="KW-1185">Reference proteome</keyword>
<dbReference type="Proteomes" id="UP000823388">
    <property type="component" value="Chromosome 8K"/>
</dbReference>
<dbReference type="Gene3D" id="3.60.10.10">
    <property type="entry name" value="Endonuclease/exonuclease/phosphatase"/>
    <property type="match status" value="1"/>
</dbReference>
<dbReference type="AlphaFoldDB" id="A0A8T0PT58"/>
<organism evidence="2 3">
    <name type="scientific">Panicum virgatum</name>
    <name type="common">Blackwell switchgrass</name>
    <dbReference type="NCBI Taxonomy" id="38727"/>
    <lineage>
        <taxon>Eukaryota</taxon>
        <taxon>Viridiplantae</taxon>
        <taxon>Streptophyta</taxon>
        <taxon>Embryophyta</taxon>
        <taxon>Tracheophyta</taxon>
        <taxon>Spermatophyta</taxon>
        <taxon>Magnoliopsida</taxon>
        <taxon>Liliopsida</taxon>
        <taxon>Poales</taxon>
        <taxon>Poaceae</taxon>
        <taxon>PACMAD clade</taxon>
        <taxon>Panicoideae</taxon>
        <taxon>Panicodae</taxon>
        <taxon>Paniceae</taxon>
        <taxon>Panicinae</taxon>
        <taxon>Panicum</taxon>
        <taxon>Panicum sect. Hiantes</taxon>
    </lineage>
</organism>
<evidence type="ECO:0000256" key="1">
    <source>
        <dbReference type="SAM" id="MobiDB-lite"/>
    </source>
</evidence>
<protein>
    <recommendedName>
        <fullName evidence="4">Endonuclease/exonuclease/phosphatase domain-containing protein</fullName>
    </recommendedName>
</protein>
<dbReference type="InterPro" id="IPR027124">
    <property type="entry name" value="Swc5/CFDP1/2"/>
</dbReference>
<dbReference type="EMBL" id="CM029051">
    <property type="protein sequence ID" value="KAG2564275.1"/>
    <property type="molecule type" value="Genomic_DNA"/>
</dbReference>
<accession>A0A8T0PT58</accession>
<evidence type="ECO:0000313" key="2">
    <source>
        <dbReference type="EMBL" id="KAG2564275.1"/>
    </source>
</evidence>
<dbReference type="PANTHER" id="PTHR23227">
    <property type="entry name" value="BUCENTAUR RELATED"/>
    <property type="match status" value="1"/>
</dbReference>
<dbReference type="SUPFAM" id="SSF56219">
    <property type="entry name" value="DNase I-like"/>
    <property type="match status" value="1"/>
</dbReference>
<evidence type="ECO:0008006" key="4">
    <source>
        <dbReference type="Google" id="ProtNLM"/>
    </source>
</evidence>
<dbReference type="InterPro" id="IPR036691">
    <property type="entry name" value="Endo/exonu/phosph_ase_sf"/>
</dbReference>